<sequence length="447" mass="48912">MSFSGSPAQMLFVASEGKSRLIDLETKAVQRTCTTSHIERRGLAYCASLRAVIAHQSRGCSSFFSPHTQQPLQRSFTLESIVCSACTFDGVFLIGGTAGGNLYVWNTLTGQLHHLVRAHTRRVTDITISSDQSLLVTVSEDSVCKTWTLAGLVSRELKTITPCALFSGHTLAVNTCSFMESGFMVVTGSADRTCRIFHALTGRQQLVITLDDAPTAVRSSPGDEMVLVGSANGSLFFVNLYGNASQQSLPINLHSREERATERKAFQDGHGGAILFIWFDTARPGYAVVGSENGTVLWWNISTKTAHSEALPRFSGGVLSICYVPRESLTAPPWPCVGLMKHPLDPSATDYIVLSVPTEPAAVEKPCVTPPQRRCRESDANAEDGGEGAEVKVEERSDSQCRSNVIRRRREKNDELQTLRDRLKAKLQMLTSSQGSAREKKGLKQWE</sequence>
<accession>A0A061J0Z3</accession>
<dbReference type="PROSITE" id="PS50294">
    <property type="entry name" value="WD_REPEATS_REGION"/>
    <property type="match status" value="1"/>
</dbReference>
<dbReference type="InterPro" id="IPR036322">
    <property type="entry name" value="WD40_repeat_dom_sf"/>
</dbReference>
<dbReference type="GO" id="GO:0120330">
    <property type="term" value="C:rixosome complex"/>
    <property type="evidence" value="ECO:0007669"/>
    <property type="project" value="TreeGrafter"/>
</dbReference>
<proteinExistence type="predicted"/>
<evidence type="ECO:0000313" key="6">
    <source>
        <dbReference type="Proteomes" id="UP000031737"/>
    </source>
</evidence>
<dbReference type="PANTHER" id="PTHR18763">
    <property type="entry name" value="WD-REPEAT PROTEIN 18"/>
    <property type="match status" value="1"/>
</dbReference>
<keyword evidence="1 3" id="KW-0853">WD repeat</keyword>
<protein>
    <submittedName>
        <fullName evidence="5">Uncharacterized protein</fullName>
    </submittedName>
</protein>
<dbReference type="PROSITE" id="PS50082">
    <property type="entry name" value="WD_REPEATS_2"/>
    <property type="match status" value="2"/>
</dbReference>
<dbReference type="OrthoDB" id="756370at2759"/>
<keyword evidence="6" id="KW-1185">Reference proteome</keyword>
<dbReference type="GO" id="GO:0006261">
    <property type="term" value="P:DNA-templated DNA replication"/>
    <property type="evidence" value="ECO:0007669"/>
    <property type="project" value="TreeGrafter"/>
</dbReference>
<evidence type="ECO:0000256" key="2">
    <source>
        <dbReference type="ARBA" id="ARBA00022737"/>
    </source>
</evidence>
<feature type="region of interest" description="Disordered" evidence="4">
    <location>
        <begin position="364"/>
        <end position="447"/>
    </location>
</feature>
<evidence type="ECO:0000313" key="5">
    <source>
        <dbReference type="EMBL" id="ESL08574.1"/>
    </source>
</evidence>
<feature type="compositionally biased region" description="Basic and acidic residues" evidence="4">
    <location>
        <begin position="437"/>
        <end position="447"/>
    </location>
</feature>
<feature type="repeat" description="WD" evidence="3">
    <location>
        <begin position="116"/>
        <end position="149"/>
    </location>
</feature>
<keyword evidence="2" id="KW-0677">Repeat</keyword>
<dbReference type="PANTHER" id="PTHR18763:SF0">
    <property type="entry name" value="WD REPEAT-CONTAINING PROTEIN 18"/>
    <property type="match status" value="1"/>
</dbReference>
<dbReference type="Proteomes" id="UP000031737">
    <property type="component" value="Unassembled WGS sequence"/>
</dbReference>
<dbReference type="InterPro" id="IPR015943">
    <property type="entry name" value="WD40/YVTN_repeat-like_dom_sf"/>
</dbReference>
<dbReference type="InterPro" id="IPR001680">
    <property type="entry name" value="WD40_rpt"/>
</dbReference>
<name>A0A061J0Z3_TRYRA</name>
<dbReference type="VEuPathDB" id="TriTrypDB:TRSC58_03720"/>
<reference evidence="5 6" key="1">
    <citation type="submission" date="2013-07" db="EMBL/GenBank/DDBJ databases">
        <authorList>
            <person name="Stoco P.H."/>
            <person name="Wagner G."/>
            <person name="Gerber A."/>
            <person name="Zaha A."/>
            <person name="Thompson C."/>
            <person name="Bartholomeu D.C."/>
            <person name="Luckemeyer D.D."/>
            <person name="Bahia D."/>
            <person name="Loreto E."/>
            <person name="Prestes E.B."/>
            <person name="Lima F.M."/>
            <person name="Rodrigues-Luiz G."/>
            <person name="Vallejo G.A."/>
            <person name="Filho J.F."/>
            <person name="Monteiro K.M."/>
            <person name="Tyler K.M."/>
            <person name="de Almeida L.G."/>
            <person name="Ortiz M.F."/>
            <person name="Siervo M.A."/>
            <person name="de Moraes M.H."/>
            <person name="Cunha O.L."/>
            <person name="Mendonca-Neto R."/>
            <person name="Silva R."/>
            <person name="Teixeira S.M."/>
            <person name="Murta S.M."/>
            <person name="Sincero T.C."/>
            <person name="Mendes T.A."/>
            <person name="Urmenyi T.P."/>
            <person name="Silva V.G."/>
            <person name="da Rocha W.D."/>
            <person name="Andersson B."/>
            <person name="Romanha A.J."/>
            <person name="Steindel M."/>
            <person name="de Vasconcelos A.T."/>
            <person name="Grisard E.C."/>
        </authorList>
    </citation>
    <scope>NUCLEOTIDE SEQUENCE [LARGE SCALE GENOMIC DNA]</scope>
    <source>
        <strain evidence="5 6">SC58</strain>
    </source>
</reference>
<dbReference type="EMBL" id="AUPL01003720">
    <property type="protein sequence ID" value="ESL08574.1"/>
    <property type="molecule type" value="Genomic_DNA"/>
</dbReference>
<dbReference type="Pfam" id="PF00400">
    <property type="entry name" value="WD40"/>
    <property type="match status" value="2"/>
</dbReference>
<dbReference type="Gene3D" id="2.130.10.10">
    <property type="entry name" value="YVTN repeat-like/Quinoprotein amine dehydrogenase"/>
    <property type="match status" value="2"/>
</dbReference>
<dbReference type="SMART" id="SM00320">
    <property type="entry name" value="WD40"/>
    <property type="match status" value="5"/>
</dbReference>
<feature type="compositionally biased region" description="Basic and acidic residues" evidence="4">
    <location>
        <begin position="389"/>
        <end position="399"/>
    </location>
</feature>
<gene>
    <name evidence="5" type="ORF">TRSC58_03720</name>
</gene>
<organism evidence="5 6">
    <name type="scientific">Trypanosoma rangeli SC58</name>
    <dbReference type="NCBI Taxonomy" id="429131"/>
    <lineage>
        <taxon>Eukaryota</taxon>
        <taxon>Discoba</taxon>
        <taxon>Euglenozoa</taxon>
        <taxon>Kinetoplastea</taxon>
        <taxon>Metakinetoplastina</taxon>
        <taxon>Trypanosomatida</taxon>
        <taxon>Trypanosomatidae</taxon>
        <taxon>Trypanosoma</taxon>
        <taxon>Herpetosoma</taxon>
    </lineage>
</organism>
<feature type="repeat" description="WD" evidence="3">
    <location>
        <begin position="166"/>
        <end position="207"/>
    </location>
</feature>
<evidence type="ECO:0000256" key="1">
    <source>
        <dbReference type="ARBA" id="ARBA00022574"/>
    </source>
</evidence>
<comment type="caution">
    <text evidence="5">The sequence shown here is derived from an EMBL/GenBank/DDBJ whole genome shotgun (WGS) entry which is preliminary data.</text>
</comment>
<evidence type="ECO:0000256" key="3">
    <source>
        <dbReference type="PROSITE-ProRule" id="PRU00221"/>
    </source>
</evidence>
<dbReference type="SUPFAM" id="SSF50978">
    <property type="entry name" value="WD40 repeat-like"/>
    <property type="match status" value="1"/>
</dbReference>
<evidence type="ECO:0000256" key="4">
    <source>
        <dbReference type="SAM" id="MobiDB-lite"/>
    </source>
</evidence>
<dbReference type="GO" id="GO:0005656">
    <property type="term" value="C:nuclear pre-replicative complex"/>
    <property type="evidence" value="ECO:0007669"/>
    <property type="project" value="TreeGrafter"/>
</dbReference>
<dbReference type="InterPro" id="IPR045227">
    <property type="entry name" value="WDR18/Ipi3/RID3"/>
</dbReference>
<dbReference type="GO" id="GO:0006364">
    <property type="term" value="P:rRNA processing"/>
    <property type="evidence" value="ECO:0007669"/>
    <property type="project" value="TreeGrafter"/>
</dbReference>
<feature type="compositionally biased region" description="Basic and acidic residues" evidence="4">
    <location>
        <begin position="411"/>
        <end position="424"/>
    </location>
</feature>
<dbReference type="AlphaFoldDB" id="A0A061J0Z3"/>